<feature type="compositionally biased region" description="Polar residues" evidence="1">
    <location>
        <begin position="410"/>
        <end position="433"/>
    </location>
</feature>
<evidence type="ECO:0000313" key="3">
    <source>
        <dbReference type="Proteomes" id="UP000233100"/>
    </source>
</evidence>
<dbReference type="GeneTree" id="ENSGT00960000192723"/>
<sequence length="652" mass="69318">MHMPAPPHGTQDMCVYAPLHTDREHVCVHTPPHGTENTCVHASPHGQRTCMCTRSSTRTEDMCVYTPLHTDRGHACVHAPPQGQRTCLCTRSSTRTEDMCVYMPLHMRQRTCVCTRPPTRTEDVCVHAPPHGTEDVCVHAPPHGQRTCVCTCPSTWDRGHVCGRAPPHRGHVCTHPSTWDRGRVCTRPSTRTEDVCTCPSTWGRGHVCVRAPPHRGHVCTCPSTWDRGHVCTCSSMWDRGHACAHTPPCGTGGGRAGGCYGACGALRAQRPPRRHDPGGDACSSSRYRLPPAAWPAPTSWRARDVTARAPRACVRTCACKHERRASVGAGSVLGPSLRAGRGVLRFCALLFLGEPAPWSSGMQRGPLSPSPTDSPGALGTWYPGVHRGQGMAGLRVPAFNASLRPITPSHAETQPPETTSSGMHREPLSSTSVAHCESQCRETTGPGMPCAPQAERSEAAGVRGPRLVSRSVSRSVSSADPTPRELLWSSLPPTSPSTRKRRGRGRCPVPRSTICPGHVCPPNCNSHSAGPGAHERPPQGAPSHAQVLGPGEPAITTSEETRGGSADGILELTCYQRSQCGKCGTVSTQSPPGTHTECAMPGAGGTCSPIMARGRSKCGKHGMVPAQGPPGTHVECAMPGPYPGHKRMPAGC</sequence>
<keyword evidence="3" id="KW-1185">Reference proteome</keyword>
<evidence type="ECO:0000313" key="2">
    <source>
        <dbReference type="Ensembl" id="ENSMFAP00000050783.1"/>
    </source>
</evidence>
<reference evidence="2" key="2">
    <citation type="submission" date="2025-08" db="UniProtKB">
        <authorList>
            <consortium name="Ensembl"/>
        </authorList>
    </citation>
    <scope>IDENTIFICATION</scope>
</reference>
<dbReference type="Ensembl" id="ENSMFAT00000086581.1">
    <property type="protein sequence ID" value="ENSMFAP00000050783.1"/>
    <property type="gene ID" value="ENSMFAG00000058487.1"/>
</dbReference>
<accession>A0A7N9CIP0</accession>
<feature type="compositionally biased region" description="Low complexity" evidence="1">
    <location>
        <begin position="462"/>
        <end position="478"/>
    </location>
</feature>
<proteinExistence type="predicted"/>
<evidence type="ECO:0000256" key="1">
    <source>
        <dbReference type="SAM" id="MobiDB-lite"/>
    </source>
</evidence>
<protein>
    <submittedName>
        <fullName evidence="2">Uncharacterized protein</fullName>
    </submittedName>
</protein>
<organism evidence="2 3">
    <name type="scientific">Macaca fascicularis</name>
    <name type="common">Crab-eating macaque</name>
    <name type="synonym">Cynomolgus monkey</name>
    <dbReference type="NCBI Taxonomy" id="9541"/>
    <lineage>
        <taxon>Eukaryota</taxon>
        <taxon>Metazoa</taxon>
        <taxon>Chordata</taxon>
        <taxon>Craniata</taxon>
        <taxon>Vertebrata</taxon>
        <taxon>Euteleostomi</taxon>
        <taxon>Mammalia</taxon>
        <taxon>Eutheria</taxon>
        <taxon>Euarchontoglires</taxon>
        <taxon>Primates</taxon>
        <taxon>Haplorrhini</taxon>
        <taxon>Catarrhini</taxon>
        <taxon>Cercopithecidae</taxon>
        <taxon>Cercopithecinae</taxon>
        <taxon>Macaca</taxon>
    </lineage>
</organism>
<name>A0A7N9CIP0_MACFA</name>
<dbReference type="Proteomes" id="UP000233100">
    <property type="component" value="Chromosome 18"/>
</dbReference>
<reference evidence="2 3" key="1">
    <citation type="submission" date="2013-03" db="EMBL/GenBank/DDBJ databases">
        <authorList>
            <person name="Warren W."/>
            <person name="Wilson R.K."/>
        </authorList>
    </citation>
    <scope>NUCLEOTIDE SEQUENCE</scope>
</reference>
<feature type="region of interest" description="Disordered" evidence="1">
    <location>
        <begin position="405"/>
        <end position="507"/>
    </location>
</feature>
<dbReference type="AlphaFoldDB" id="A0A7N9CIP0"/>
<reference evidence="2" key="3">
    <citation type="submission" date="2025-09" db="UniProtKB">
        <authorList>
            <consortium name="Ensembl"/>
        </authorList>
    </citation>
    <scope>IDENTIFICATION</scope>
</reference>